<dbReference type="GO" id="GO:0008658">
    <property type="term" value="F:penicillin binding"/>
    <property type="evidence" value="ECO:0007669"/>
    <property type="project" value="TreeGrafter"/>
</dbReference>
<keyword evidence="5" id="KW-0378">Hydrolase</keyword>
<dbReference type="AlphaFoldDB" id="A0A5R8NFN7"/>
<dbReference type="Pfam" id="PF05223">
    <property type="entry name" value="MecA_N"/>
    <property type="match status" value="1"/>
</dbReference>
<comment type="catalytic activity">
    <reaction evidence="1">
        <text>a beta-lactam + H2O = a substituted beta-amino acid</text>
        <dbReference type="Rhea" id="RHEA:20401"/>
        <dbReference type="ChEBI" id="CHEBI:15377"/>
        <dbReference type="ChEBI" id="CHEBI:35627"/>
        <dbReference type="ChEBI" id="CHEBI:140347"/>
        <dbReference type="EC" id="3.5.2.6"/>
    </reaction>
</comment>
<evidence type="ECO:0000259" key="7">
    <source>
        <dbReference type="Pfam" id="PF05223"/>
    </source>
</evidence>
<dbReference type="PANTHER" id="PTHR30627:SF6">
    <property type="entry name" value="BETA-LACTAMASE YBXI-RELATED"/>
    <property type="match status" value="1"/>
</dbReference>
<comment type="caution">
    <text evidence="8">The sequence shown here is derived from an EMBL/GenBank/DDBJ whole genome shotgun (WGS) entry which is preliminary data.</text>
</comment>
<comment type="similarity">
    <text evidence="2">Belongs to the class-D beta-lactamase family.</text>
</comment>
<accession>A0A5R8NFN7</accession>
<dbReference type="GO" id="GO:0046677">
    <property type="term" value="P:response to antibiotic"/>
    <property type="evidence" value="ECO:0007669"/>
    <property type="project" value="UniProtKB-KW"/>
</dbReference>
<dbReference type="Gene3D" id="3.40.710.10">
    <property type="entry name" value="DD-peptidase/beta-lactamase superfamily"/>
    <property type="match status" value="1"/>
</dbReference>
<keyword evidence="6" id="KW-0046">Antibiotic resistance</keyword>
<dbReference type="InterPro" id="IPR032710">
    <property type="entry name" value="NTF2-like_dom_sf"/>
</dbReference>
<evidence type="ECO:0000313" key="8">
    <source>
        <dbReference type="EMBL" id="TLF74468.1"/>
    </source>
</evidence>
<dbReference type="InterPro" id="IPR012338">
    <property type="entry name" value="Beta-lactam/transpept-like"/>
</dbReference>
<proteinExistence type="inferred from homology"/>
<evidence type="ECO:0000313" key="9">
    <source>
        <dbReference type="Proteomes" id="UP000306378"/>
    </source>
</evidence>
<gene>
    <name evidence="8" type="ORF">FEK34_24200</name>
</gene>
<evidence type="ECO:0000256" key="1">
    <source>
        <dbReference type="ARBA" id="ARBA00001526"/>
    </source>
</evidence>
<evidence type="ECO:0000256" key="4">
    <source>
        <dbReference type="ARBA" id="ARBA00022729"/>
    </source>
</evidence>
<dbReference type="InterPro" id="IPR007887">
    <property type="entry name" value="MecA_N"/>
</dbReference>
<dbReference type="Proteomes" id="UP000306378">
    <property type="component" value="Unassembled WGS sequence"/>
</dbReference>
<feature type="domain" description="NTF2-like N-terminal transpeptidase" evidence="7">
    <location>
        <begin position="42"/>
        <end position="149"/>
    </location>
</feature>
<dbReference type="EC" id="3.5.2.6" evidence="3"/>
<dbReference type="EMBL" id="VBUT01000010">
    <property type="protein sequence ID" value="TLF74468.1"/>
    <property type="molecule type" value="Genomic_DNA"/>
</dbReference>
<evidence type="ECO:0000256" key="6">
    <source>
        <dbReference type="ARBA" id="ARBA00023251"/>
    </source>
</evidence>
<sequence length="562" mass="59907">MGDMDVWGSRRFRFRGALALTGVAALVFAMGSCGLGEQTNEAEAVVERFTELLDEHDYAAAAELTSYPTAASATLKQMFEGLESGEVDYEKTQFIELDPASGLFSMDVDWSFGEKKNWSYSIEGSIRKLAIGWRISWDPAIVMPQLSHTRDVKLVRTTPKPPPRVVDIVGEPLMAEQNINVIKLDPARMPDPVASTNALAAAIEPVASLITGPYLMQQLASSQGKPIVAVSLRDGDFNILEPLMAPIPGVVMEKQPRVISVDRRVRSPMLDALAEVWEDSQQEHSGWAVQLFEKDGRFVTQLAGEQGPAGPDIAATMDQKLQRAALDAVVSVASPASLVAIQPSTGAVVAVAQNGYASEHGPVAFTGLYPIGANIELFRNLVAVDKGKAPADVSVQEAAEAATKLGVGVDFRVPGLDEVTGRLAISGRSAEQVRQGAGADAVLASPFGMAIAAATIARGSVPPPMIERGRPSETDAPLEPLAAPVTDRLRTMMRDGMNDPRMAELRMYGGVTGFVAEAGEDGWLIATLGDLAFAVHIDNIDGGDAAVRMAARMFRSFTTPDP</sequence>
<organism evidence="8 9">
    <name type="scientific">Nocardia cyriacigeorgica</name>
    <dbReference type="NCBI Taxonomy" id="135487"/>
    <lineage>
        <taxon>Bacteria</taxon>
        <taxon>Bacillati</taxon>
        <taxon>Actinomycetota</taxon>
        <taxon>Actinomycetes</taxon>
        <taxon>Mycobacteriales</taxon>
        <taxon>Nocardiaceae</taxon>
        <taxon>Nocardia</taxon>
    </lineage>
</organism>
<evidence type="ECO:0000256" key="3">
    <source>
        <dbReference type="ARBA" id="ARBA00012865"/>
    </source>
</evidence>
<name>A0A5R8NFN7_9NOCA</name>
<dbReference type="GO" id="GO:0008800">
    <property type="term" value="F:beta-lactamase activity"/>
    <property type="evidence" value="ECO:0007669"/>
    <property type="project" value="UniProtKB-EC"/>
</dbReference>
<dbReference type="SUPFAM" id="SSF56601">
    <property type="entry name" value="beta-lactamase/transpeptidase-like"/>
    <property type="match status" value="1"/>
</dbReference>
<evidence type="ECO:0000256" key="2">
    <source>
        <dbReference type="ARBA" id="ARBA00007898"/>
    </source>
</evidence>
<dbReference type="PANTHER" id="PTHR30627">
    <property type="entry name" value="PEPTIDOGLYCAN D,D-TRANSPEPTIDASE"/>
    <property type="match status" value="1"/>
</dbReference>
<dbReference type="InterPro" id="IPR050515">
    <property type="entry name" value="Beta-lactam/transpept"/>
</dbReference>
<evidence type="ECO:0000256" key="5">
    <source>
        <dbReference type="ARBA" id="ARBA00022801"/>
    </source>
</evidence>
<reference evidence="8 9" key="1">
    <citation type="submission" date="2019-05" db="EMBL/GenBank/DDBJ databases">
        <title>Genomes sequences of two Nocardia cyriacigeorgica environmental isolates, type strains Nocardia asteroides ATCC 19247 and Nocardia cyriacigeorgica DSM 44484.</title>
        <authorList>
            <person name="Vautrin F."/>
            <person name="Bergeron E."/>
            <person name="Dubost A."/>
            <person name="Abrouk D."/>
            <person name="Rodriguez Nava V."/>
            <person name="Pujic P."/>
        </authorList>
    </citation>
    <scope>NUCLEOTIDE SEQUENCE [LARGE SCALE GENOMIC DNA]</scope>
    <source>
        <strain evidence="8 9">EML 446</strain>
    </source>
</reference>
<protein>
    <recommendedName>
        <fullName evidence="3">beta-lactamase</fullName>
        <ecNumber evidence="3">3.5.2.6</ecNumber>
    </recommendedName>
</protein>
<dbReference type="SUPFAM" id="SSF54427">
    <property type="entry name" value="NTF2-like"/>
    <property type="match status" value="1"/>
</dbReference>
<dbReference type="GO" id="GO:0005886">
    <property type="term" value="C:plasma membrane"/>
    <property type="evidence" value="ECO:0007669"/>
    <property type="project" value="TreeGrafter"/>
</dbReference>
<dbReference type="GO" id="GO:0071555">
    <property type="term" value="P:cell wall organization"/>
    <property type="evidence" value="ECO:0007669"/>
    <property type="project" value="TreeGrafter"/>
</dbReference>
<keyword evidence="4" id="KW-0732">Signal</keyword>